<sequence length="77" mass="8449">TSPQPASQQDSLNRFIAGDPPLINDKLVVEITRTESEKAPVEFRWGDKSLERNVGTGTGAREAPQNSSFFAPVLEHI</sequence>
<dbReference type="AlphaFoldDB" id="A0AAV4Q6E4"/>
<comment type="caution">
    <text evidence="2">The sequence shown here is derived from an EMBL/GenBank/DDBJ whole genome shotgun (WGS) entry which is preliminary data.</text>
</comment>
<feature type="region of interest" description="Disordered" evidence="1">
    <location>
        <begin position="51"/>
        <end position="77"/>
    </location>
</feature>
<protein>
    <submittedName>
        <fullName evidence="2">Uncharacterized protein</fullName>
    </submittedName>
</protein>
<keyword evidence="3" id="KW-1185">Reference proteome</keyword>
<dbReference type="Proteomes" id="UP001054945">
    <property type="component" value="Unassembled WGS sequence"/>
</dbReference>
<gene>
    <name evidence="2" type="ORF">CEXT_112821</name>
</gene>
<name>A0AAV4Q6E4_CAEEX</name>
<reference evidence="2 3" key="1">
    <citation type="submission" date="2021-06" db="EMBL/GenBank/DDBJ databases">
        <title>Caerostris extrusa draft genome.</title>
        <authorList>
            <person name="Kono N."/>
            <person name="Arakawa K."/>
        </authorList>
    </citation>
    <scope>NUCLEOTIDE SEQUENCE [LARGE SCALE GENOMIC DNA]</scope>
</reference>
<organism evidence="2 3">
    <name type="scientific">Caerostris extrusa</name>
    <name type="common">Bark spider</name>
    <name type="synonym">Caerostris bankana</name>
    <dbReference type="NCBI Taxonomy" id="172846"/>
    <lineage>
        <taxon>Eukaryota</taxon>
        <taxon>Metazoa</taxon>
        <taxon>Ecdysozoa</taxon>
        <taxon>Arthropoda</taxon>
        <taxon>Chelicerata</taxon>
        <taxon>Arachnida</taxon>
        <taxon>Araneae</taxon>
        <taxon>Araneomorphae</taxon>
        <taxon>Entelegynae</taxon>
        <taxon>Araneoidea</taxon>
        <taxon>Araneidae</taxon>
        <taxon>Caerostris</taxon>
    </lineage>
</organism>
<evidence type="ECO:0000313" key="3">
    <source>
        <dbReference type="Proteomes" id="UP001054945"/>
    </source>
</evidence>
<evidence type="ECO:0000313" key="2">
    <source>
        <dbReference type="EMBL" id="GIY05573.1"/>
    </source>
</evidence>
<feature type="non-terminal residue" evidence="2">
    <location>
        <position position="1"/>
    </location>
</feature>
<evidence type="ECO:0000256" key="1">
    <source>
        <dbReference type="SAM" id="MobiDB-lite"/>
    </source>
</evidence>
<proteinExistence type="predicted"/>
<accession>A0AAV4Q6E4</accession>
<dbReference type="EMBL" id="BPLR01005860">
    <property type="protein sequence ID" value="GIY05573.1"/>
    <property type="molecule type" value="Genomic_DNA"/>
</dbReference>